<feature type="binding site" evidence="7">
    <location>
        <position position="197"/>
    </location>
    <ligand>
        <name>S-adenosyl-L-methionine</name>
        <dbReference type="ChEBI" id="CHEBI:59789"/>
    </ligand>
</feature>
<evidence type="ECO:0000256" key="4">
    <source>
        <dbReference type="ARBA" id="ARBA00022679"/>
    </source>
</evidence>
<dbReference type="GO" id="GO:0005737">
    <property type="term" value="C:cytoplasm"/>
    <property type="evidence" value="ECO:0007669"/>
    <property type="project" value="TreeGrafter"/>
</dbReference>
<organism evidence="10 11">
    <name type="scientific">Homarus americanus</name>
    <name type="common">American lobster</name>
    <dbReference type="NCBI Taxonomy" id="6706"/>
    <lineage>
        <taxon>Eukaryota</taxon>
        <taxon>Metazoa</taxon>
        <taxon>Ecdysozoa</taxon>
        <taxon>Arthropoda</taxon>
        <taxon>Crustacea</taxon>
        <taxon>Multicrustacea</taxon>
        <taxon>Malacostraca</taxon>
        <taxon>Eumalacostraca</taxon>
        <taxon>Eucarida</taxon>
        <taxon>Decapoda</taxon>
        <taxon>Pleocyemata</taxon>
        <taxon>Astacidea</taxon>
        <taxon>Nephropoidea</taxon>
        <taxon>Nephropidae</taxon>
        <taxon>Homarus</taxon>
    </lineage>
</organism>
<feature type="binding site" evidence="7">
    <location>
        <position position="110"/>
    </location>
    <ligand>
        <name>S-adenosyl-L-methionine</name>
        <dbReference type="ChEBI" id="CHEBI:59789"/>
    </ligand>
</feature>
<dbReference type="SUPFAM" id="SSF53335">
    <property type="entry name" value="S-adenosyl-L-methionine-dependent methyltransferases"/>
    <property type="match status" value="1"/>
</dbReference>
<dbReference type="EC" id="2.1.1.296" evidence="1"/>
<evidence type="ECO:0000256" key="6">
    <source>
        <dbReference type="ARBA" id="ARBA00049477"/>
    </source>
</evidence>
<dbReference type="Proteomes" id="UP000747542">
    <property type="component" value="Unassembled WGS sequence"/>
</dbReference>
<comment type="catalytic activity">
    <reaction evidence="6">
        <text>a 5'-end (N(7)-methyl 5'-triphosphoguanosine)-(2'-O-methyl-ribonucleoside)-(ribonucleotide) in mRNA + S-adenosyl-L-methionine = a 5'-end (N(7)-methyl 5'-triphosphoguanosine)-(2'-O-methyl-ribonucleoside)-(2'-O-methyl-ribonucleotide) in mRNA + S-adenosyl-L-homocysteine + H(+)</text>
        <dbReference type="Rhea" id="RHEA:67024"/>
        <dbReference type="Rhea" id="RHEA-COMP:17169"/>
        <dbReference type="Rhea" id="RHEA-COMP:17170"/>
        <dbReference type="ChEBI" id="CHEBI:15378"/>
        <dbReference type="ChEBI" id="CHEBI:57856"/>
        <dbReference type="ChEBI" id="CHEBI:59789"/>
        <dbReference type="ChEBI" id="CHEBI:167612"/>
        <dbReference type="ChEBI" id="CHEBI:167614"/>
        <dbReference type="EC" id="2.1.1.296"/>
    </reaction>
</comment>
<dbReference type="GO" id="GO:0005634">
    <property type="term" value="C:nucleus"/>
    <property type="evidence" value="ECO:0007669"/>
    <property type="project" value="UniProtKB-ARBA"/>
</dbReference>
<protein>
    <recommendedName>
        <fullName evidence="2">Cap-specific mRNA (nucleoside-2'-O-)-methyltransferase 2</fullName>
        <ecNumber evidence="1">2.1.1.296</ecNumber>
    </recommendedName>
</protein>
<dbReference type="GO" id="GO:0120550">
    <property type="term" value="F:methyltransferase cap2 activity"/>
    <property type="evidence" value="ECO:0007669"/>
    <property type="project" value="UniProtKB-EC"/>
</dbReference>
<evidence type="ECO:0000313" key="11">
    <source>
        <dbReference type="Proteomes" id="UP000747542"/>
    </source>
</evidence>
<evidence type="ECO:0000256" key="7">
    <source>
        <dbReference type="PROSITE-ProRule" id="PRU00946"/>
    </source>
</evidence>
<name>A0A8J5JY42_HOMAM</name>
<feature type="domain" description="Adrift-type SAM-dependent 2'-O-MTase" evidence="9">
    <location>
        <begin position="50"/>
        <end position="284"/>
    </location>
</feature>
<gene>
    <name evidence="10" type="primary">Cmtr2-L1</name>
    <name evidence="10" type="ORF">Hamer_G004348</name>
</gene>
<feature type="active site" description="Proton acceptor" evidence="7">
    <location>
        <position position="237"/>
    </location>
</feature>
<dbReference type="InterPro" id="IPR029063">
    <property type="entry name" value="SAM-dependent_MTases_sf"/>
</dbReference>
<evidence type="ECO:0000256" key="5">
    <source>
        <dbReference type="ARBA" id="ARBA00022691"/>
    </source>
</evidence>
<evidence type="ECO:0000259" key="9">
    <source>
        <dbReference type="PROSITE" id="PS51614"/>
    </source>
</evidence>
<dbReference type="GO" id="GO:0032259">
    <property type="term" value="P:methylation"/>
    <property type="evidence" value="ECO:0007669"/>
    <property type="project" value="UniProtKB-KW"/>
</dbReference>
<feature type="region of interest" description="Disordered" evidence="8">
    <location>
        <begin position="79"/>
        <end position="99"/>
    </location>
</feature>
<dbReference type="Gene3D" id="3.40.50.12760">
    <property type="match status" value="1"/>
</dbReference>
<dbReference type="InterPro" id="IPR002877">
    <property type="entry name" value="RNA_MeTrfase_FtsJ_dom"/>
</dbReference>
<evidence type="ECO:0000256" key="8">
    <source>
        <dbReference type="SAM" id="MobiDB-lite"/>
    </source>
</evidence>
<dbReference type="EMBL" id="JAHLQT010026473">
    <property type="protein sequence ID" value="KAG7163243.1"/>
    <property type="molecule type" value="Genomic_DNA"/>
</dbReference>
<evidence type="ECO:0000256" key="3">
    <source>
        <dbReference type="ARBA" id="ARBA00022603"/>
    </source>
</evidence>
<dbReference type="Pfam" id="PF01728">
    <property type="entry name" value="FtsJ"/>
    <property type="match status" value="1"/>
</dbReference>
<evidence type="ECO:0000256" key="2">
    <source>
        <dbReference type="ARBA" id="ARBA00021134"/>
    </source>
</evidence>
<dbReference type="InterPro" id="IPR050851">
    <property type="entry name" value="mRNA_Cap_2O-Ribose_MeTrfase"/>
</dbReference>
<accession>A0A8J5JY42</accession>
<sequence>MEDLQAMKVSLNKTKQQLGDKDIELWHSHTNNTNPTQKISYSVKRNAQPEMVTQAWLKFYEIVNAYPIVPPDVKTEMELVTSDAEDQDEPSHEEGGSTNFNSVHLCEAPGAFILALNHYLALNRSSLNWQWLGNTLNPYYEGTPLDQCIAEDRFIYLTLKNWSFGKDNTGDLMVRNNLCDIVQRAQCLGPIHLVTADGSFDCQANPAEQEKMTHSLHLCEVVAAMSVLTPGGSLVIKKFTLFESETLNLIYLLCCVFEHVHMYKPGTSKQGNSEVYAIGLNYCGKDKCSEHLKKMSEIYGQNPHPNSMFALEDLPKAFIEQIRNCATKFMQYQVSTITRNLALYQSMPEREKQYNELLKTRATTLFFDRNYCVSIPKCKTLTDCNVNKSRYLLDSDWNKTASAMLMRTNCVRTKLEVLNQLLRSCIQDDSFVRQNNVVDGNTGVKPSATFASPQLEIIEFEVSKGKPFHYTESSKFCSEKVMRIYSELHRVWVKVNGSNTITFDEHLVSPVLQQHPGSQVLRGETTPGPHSGCWVLEQVLVLLEEGGVCTGGSVVLLGAPLLSRLQFGLFLVLGSAFKKVHIYTDKEVGKSLPILVLDCLRSVGLGEAVVRALHRAGWSPDGGTGGAQGFLQIVTLQSLLHCEHHQAVFHYNIHHSIHHALALYKNAVMHLG</sequence>
<dbReference type="PANTHER" id="PTHR16121:SF2">
    <property type="entry name" value="CAP-SPECIFIC MRNA (NUCLEOSIDE-2'-O-)-METHYLTRANSFERASE 2"/>
    <property type="match status" value="1"/>
</dbReference>
<dbReference type="InterPro" id="IPR025807">
    <property type="entry name" value="Adrift-typ_MeTrfase"/>
</dbReference>
<reference evidence="10" key="1">
    <citation type="journal article" date="2021" name="Sci. Adv.">
        <title>The American lobster genome reveals insights on longevity, neural, and immune adaptations.</title>
        <authorList>
            <person name="Polinski J.M."/>
            <person name="Zimin A.V."/>
            <person name="Clark K.F."/>
            <person name="Kohn A.B."/>
            <person name="Sadowski N."/>
            <person name="Timp W."/>
            <person name="Ptitsyn A."/>
            <person name="Khanna P."/>
            <person name="Romanova D.Y."/>
            <person name="Williams P."/>
            <person name="Greenwood S.J."/>
            <person name="Moroz L.L."/>
            <person name="Walt D.R."/>
            <person name="Bodnar A.G."/>
        </authorList>
    </citation>
    <scope>NUCLEOTIDE SEQUENCE</scope>
    <source>
        <strain evidence="10">GMGI-L3</strain>
    </source>
</reference>
<keyword evidence="4 7" id="KW-0808">Transferase</keyword>
<keyword evidence="11" id="KW-1185">Reference proteome</keyword>
<keyword evidence="3 7" id="KW-0489">Methyltransferase</keyword>
<dbReference type="PANTHER" id="PTHR16121">
    <property type="entry name" value="CAP-SPECIFIC MRNA (NUCLEOSIDE-2'-O-)-METHYLTRANSFERASE 1-RELATED"/>
    <property type="match status" value="1"/>
</dbReference>
<dbReference type="GO" id="GO:0004483">
    <property type="term" value="F:methyltransferase cap1 activity"/>
    <property type="evidence" value="ECO:0007669"/>
    <property type="project" value="TreeGrafter"/>
</dbReference>
<proteinExistence type="predicted"/>
<dbReference type="AlphaFoldDB" id="A0A8J5JY42"/>
<dbReference type="GO" id="GO:0006370">
    <property type="term" value="P:7-methylguanosine mRNA capping"/>
    <property type="evidence" value="ECO:0007669"/>
    <property type="project" value="TreeGrafter"/>
</dbReference>
<dbReference type="PROSITE" id="PS51614">
    <property type="entry name" value="SAM_MT_ADRIFT"/>
    <property type="match status" value="1"/>
</dbReference>
<evidence type="ECO:0000256" key="1">
    <source>
        <dbReference type="ARBA" id="ARBA00012770"/>
    </source>
</evidence>
<feature type="binding site" evidence="7">
    <location>
        <position position="129"/>
    </location>
    <ligand>
        <name>S-adenosyl-L-methionine</name>
        <dbReference type="ChEBI" id="CHEBI:59789"/>
    </ligand>
</feature>
<keyword evidence="5 7" id="KW-0949">S-adenosyl-L-methionine</keyword>
<comment type="caution">
    <text evidence="10">The sequence shown here is derived from an EMBL/GenBank/DDBJ whole genome shotgun (WGS) entry which is preliminary data.</text>
</comment>
<evidence type="ECO:0000313" key="10">
    <source>
        <dbReference type="EMBL" id="KAG7163243.1"/>
    </source>
</evidence>